<protein>
    <recommendedName>
        <fullName evidence="5">MotA/TolQ/ExbB proton channel domain-containing protein</fullName>
    </recommendedName>
</protein>
<evidence type="ECO:0000313" key="4">
    <source>
        <dbReference type="Proteomes" id="UP001223520"/>
    </source>
</evidence>
<keyword evidence="1" id="KW-0175">Coiled coil</keyword>
<keyword evidence="4" id="KW-1185">Reference proteome</keyword>
<reference evidence="3 4" key="1">
    <citation type="journal article" date="2023" name="Limnol Oceanogr Lett">
        <title>Environmental adaptations by the intertidal Antarctic cyanobacterium Halotia branconii CENA392 as revealed using long-read genome sequencing.</title>
        <authorList>
            <person name="Dextro R.B."/>
            <person name="Delbaje E."/>
            <person name="Freitas P.N.N."/>
            <person name="Geraldes V."/>
            <person name="Pinto E."/>
            <person name="Long P.F."/>
            <person name="Fiore M.F."/>
        </authorList>
    </citation>
    <scope>NUCLEOTIDE SEQUENCE [LARGE SCALE GENOMIC DNA]</scope>
    <source>
        <strain evidence="3 4">CENA392</strain>
    </source>
</reference>
<accession>A0AAJ6P7A9</accession>
<dbReference type="AlphaFoldDB" id="A0AAJ6P7A9"/>
<feature type="transmembrane region" description="Helical" evidence="2">
    <location>
        <begin position="158"/>
        <end position="182"/>
    </location>
</feature>
<gene>
    <name evidence="3" type="ORF">QI031_17180</name>
</gene>
<dbReference type="KEGG" id="hbq:QI031_17180"/>
<organism evidence="3 4">
    <name type="scientific">Halotia branconii CENA392</name>
    <dbReference type="NCBI Taxonomy" id="1539056"/>
    <lineage>
        <taxon>Bacteria</taxon>
        <taxon>Bacillati</taxon>
        <taxon>Cyanobacteriota</taxon>
        <taxon>Cyanophyceae</taxon>
        <taxon>Nostocales</taxon>
        <taxon>Nodulariaceae</taxon>
        <taxon>Halotia</taxon>
    </lineage>
</organism>
<name>A0AAJ6P7A9_9CYAN</name>
<keyword evidence="2" id="KW-0812">Transmembrane</keyword>
<dbReference type="EMBL" id="CP124543">
    <property type="protein sequence ID" value="WGV23549.1"/>
    <property type="molecule type" value="Genomic_DNA"/>
</dbReference>
<dbReference type="Proteomes" id="UP001223520">
    <property type="component" value="Chromosome"/>
</dbReference>
<feature type="transmembrane region" description="Helical" evidence="2">
    <location>
        <begin position="16"/>
        <end position="36"/>
    </location>
</feature>
<evidence type="ECO:0000313" key="3">
    <source>
        <dbReference type="EMBL" id="WGV23549.1"/>
    </source>
</evidence>
<feature type="transmembrane region" description="Helical" evidence="2">
    <location>
        <begin position="108"/>
        <end position="127"/>
    </location>
</feature>
<sequence length="668" mass="74919">MEIAKVWGIIWDNEPFHWAIAFVLIAATVVELYTVWQYWRSECGTTEASIKFLKNFKNGKNVKVRSWLKKHLGTDDENRIRQQKEKDGNFVLIKYPSVLARPIPRTSLRFVTTLCTAIGVLGTFYGIQQGLQGINLTTDNPQQLMSDSKVLLVGMKTAFSTSLMGLGSGSLFTLVLFICDLLRQTRRESLRQKLENIATLKTADNANIEVAETLSLVAKNLTGLKQLNAEGIGQAVGRSIAEQFAGLNELSAPAIGQAVKQQIFPALEAIFKEQKKLRELEENQGQRVLEELIKDLRIQVLEPIVVRLDKSAELTQQASTAVLTLHQELGGISQRLASSILTIQNFQQETLVQLQGFAHTLGQTLNQFQTDTKGVLQETAQEINQAVDHSIQGMTAQRSAFEASAVQAADTFRGIREELQTALQERAAVEQKMLQATQTGIIQILTQANRTFQEQTNTLKTVGNQASELMNDAKNNLLATLGNIDATLTATRHTVENDLTRFREEYQTNLQTFFERQNNLLERTLGKQRDGLSGVVNNLDQVFREEFKRRSELTQEVDKSMTKIQTSVEQINKLVIAAGLNDTERLMQLENLARGIGEQLQKLDNSYRNLNHKFDSSLQSWQSHLEGSMQRTVDLQVNFFKQADTSMAKVCGDLLKTAEVLVATNNKY</sequence>
<dbReference type="RefSeq" id="WP_281480875.1">
    <property type="nucleotide sequence ID" value="NZ_CP124543.1"/>
</dbReference>
<evidence type="ECO:0008006" key="5">
    <source>
        <dbReference type="Google" id="ProtNLM"/>
    </source>
</evidence>
<feature type="coiled-coil region" evidence="1">
    <location>
        <begin position="412"/>
        <end position="439"/>
    </location>
</feature>
<keyword evidence="2" id="KW-0472">Membrane</keyword>
<proteinExistence type="predicted"/>
<keyword evidence="2" id="KW-1133">Transmembrane helix</keyword>
<evidence type="ECO:0000256" key="1">
    <source>
        <dbReference type="SAM" id="Coils"/>
    </source>
</evidence>
<evidence type="ECO:0000256" key="2">
    <source>
        <dbReference type="SAM" id="Phobius"/>
    </source>
</evidence>